<feature type="region of interest" description="Disordered" evidence="1">
    <location>
        <begin position="28"/>
        <end position="60"/>
    </location>
</feature>
<name>A0ABN1FPT0_9BACI</name>
<dbReference type="Proteomes" id="UP001500866">
    <property type="component" value="Unassembled WGS sequence"/>
</dbReference>
<keyword evidence="2" id="KW-0812">Transmembrane</keyword>
<feature type="compositionally biased region" description="Polar residues" evidence="1">
    <location>
        <begin position="28"/>
        <end position="37"/>
    </location>
</feature>
<proteinExistence type="predicted"/>
<keyword evidence="2" id="KW-1133">Transmembrane helix</keyword>
<organism evidence="3 4">
    <name type="scientific">Virgibacillus siamensis</name>
    <dbReference type="NCBI Taxonomy" id="480071"/>
    <lineage>
        <taxon>Bacteria</taxon>
        <taxon>Bacillati</taxon>
        <taxon>Bacillota</taxon>
        <taxon>Bacilli</taxon>
        <taxon>Bacillales</taxon>
        <taxon>Bacillaceae</taxon>
        <taxon>Virgibacillus</taxon>
    </lineage>
</organism>
<dbReference type="RefSeq" id="WP_390351125.1">
    <property type="nucleotide sequence ID" value="NZ_JBHUMU010000017.1"/>
</dbReference>
<comment type="caution">
    <text evidence="3">The sequence shown here is derived from an EMBL/GenBank/DDBJ whole genome shotgun (WGS) entry which is preliminary data.</text>
</comment>
<gene>
    <name evidence="3" type="ORF">GCM10009001_09100</name>
</gene>
<evidence type="ECO:0000313" key="3">
    <source>
        <dbReference type="EMBL" id="GAA0595158.1"/>
    </source>
</evidence>
<sequence>MLQIGLYVVFLAALFGFISWRKYNKYKNPQKQTNHQTKSTEELEQEQNKYRGVGQISGPM</sequence>
<accession>A0ABN1FPT0</accession>
<evidence type="ECO:0000256" key="1">
    <source>
        <dbReference type="SAM" id="MobiDB-lite"/>
    </source>
</evidence>
<evidence type="ECO:0000256" key="2">
    <source>
        <dbReference type="SAM" id="Phobius"/>
    </source>
</evidence>
<dbReference type="EMBL" id="BAAADS010000006">
    <property type="protein sequence ID" value="GAA0595158.1"/>
    <property type="molecule type" value="Genomic_DNA"/>
</dbReference>
<feature type="transmembrane region" description="Helical" evidence="2">
    <location>
        <begin position="6"/>
        <end position="23"/>
    </location>
</feature>
<protein>
    <submittedName>
        <fullName evidence="3">Uncharacterized protein</fullName>
    </submittedName>
</protein>
<keyword evidence="2" id="KW-0472">Membrane</keyword>
<reference evidence="3 4" key="1">
    <citation type="journal article" date="2019" name="Int. J. Syst. Evol. Microbiol.">
        <title>The Global Catalogue of Microorganisms (GCM) 10K type strain sequencing project: providing services to taxonomists for standard genome sequencing and annotation.</title>
        <authorList>
            <consortium name="The Broad Institute Genomics Platform"/>
            <consortium name="The Broad Institute Genome Sequencing Center for Infectious Disease"/>
            <person name="Wu L."/>
            <person name="Ma J."/>
        </authorList>
    </citation>
    <scope>NUCLEOTIDE SEQUENCE [LARGE SCALE GENOMIC DNA]</scope>
    <source>
        <strain evidence="3 4">JCM 15395</strain>
    </source>
</reference>
<evidence type="ECO:0000313" key="4">
    <source>
        <dbReference type="Proteomes" id="UP001500866"/>
    </source>
</evidence>
<feature type="compositionally biased region" description="Basic and acidic residues" evidence="1">
    <location>
        <begin position="38"/>
        <end position="49"/>
    </location>
</feature>
<keyword evidence="4" id="KW-1185">Reference proteome</keyword>